<reference evidence="1" key="1">
    <citation type="submission" date="2018-02" db="EMBL/GenBank/DDBJ databases">
        <title>Rhizophora mucronata_Transcriptome.</title>
        <authorList>
            <person name="Meera S.P."/>
            <person name="Sreeshan A."/>
            <person name="Augustine A."/>
        </authorList>
    </citation>
    <scope>NUCLEOTIDE SEQUENCE</scope>
    <source>
        <tissue evidence="1">Leaf</tissue>
    </source>
</reference>
<organism evidence="1">
    <name type="scientific">Rhizophora mucronata</name>
    <name type="common">Asiatic mangrove</name>
    <dbReference type="NCBI Taxonomy" id="61149"/>
    <lineage>
        <taxon>Eukaryota</taxon>
        <taxon>Viridiplantae</taxon>
        <taxon>Streptophyta</taxon>
        <taxon>Embryophyta</taxon>
        <taxon>Tracheophyta</taxon>
        <taxon>Spermatophyta</taxon>
        <taxon>Magnoliopsida</taxon>
        <taxon>eudicotyledons</taxon>
        <taxon>Gunneridae</taxon>
        <taxon>Pentapetalae</taxon>
        <taxon>rosids</taxon>
        <taxon>fabids</taxon>
        <taxon>Malpighiales</taxon>
        <taxon>Rhizophoraceae</taxon>
        <taxon>Rhizophora</taxon>
    </lineage>
</organism>
<dbReference type="AlphaFoldDB" id="A0A2P2NIA7"/>
<proteinExistence type="predicted"/>
<dbReference type="EMBL" id="GGEC01061713">
    <property type="protein sequence ID" value="MBX42197.1"/>
    <property type="molecule type" value="Transcribed_RNA"/>
</dbReference>
<accession>A0A2P2NIA7</accession>
<sequence length="47" mass="5232">MKADSIFTVNCAESVCHPVFKPGFFSDWVSGTFSRAIWQKDQTSTSS</sequence>
<name>A0A2P2NIA7_RHIMU</name>
<protein>
    <submittedName>
        <fullName evidence="1">Uncharacterized protein</fullName>
    </submittedName>
</protein>
<evidence type="ECO:0000313" key="1">
    <source>
        <dbReference type="EMBL" id="MBX42197.1"/>
    </source>
</evidence>